<protein>
    <submittedName>
        <fullName evidence="2">Uncharacterized protein</fullName>
    </submittedName>
</protein>
<accession>A0A5B7F3Z2</accession>
<keyword evidence="3" id="KW-1185">Reference proteome</keyword>
<gene>
    <name evidence="2" type="ORF">E2C01_035344</name>
</gene>
<dbReference type="EMBL" id="VSRR010005170">
    <property type="protein sequence ID" value="MPC41741.1"/>
    <property type="molecule type" value="Genomic_DNA"/>
</dbReference>
<feature type="region of interest" description="Disordered" evidence="1">
    <location>
        <begin position="84"/>
        <end position="106"/>
    </location>
</feature>
<evidence type="ECO:0000313" key="3">
    <source>
        <dbReference type="Proteomes" id="UP000324222"/>
    </source>
</evidence>
<name>A0A5B7F3Z2_PORTR</name>
<dbReference type="AlphaFoldDB" id="A0A5B7F3Z2"/>
<sequence length="106" mass="12042">MRSVKGQEGMLVRITTQQQAVSLPCHCGNKRVETRYVTYTIQGNVRVGCREEKMGGAPVLTGRWLKEECQLAVWHLASRYQGARHGRYSEHHSRGENIPGSHRHTT</sequence>
<comment type="caution">
    <text evidence="2">The sequence shown here is derived from an EMBL/GenBank/DDBJ whole genome shotgun (WGS) entry which is preliminary data.</text>
</comment>
<evidence type="ECO:0000313" key="2">
    <source>
        <dbReference type="EMBL" id="MPC41741.1"/>
    </source>
</evidence>
<dbReference type="Proteomes" id="UP000324222">
    <property type="component" value="Unassembled WGS sequence"/>
</dbReference>
<organism evidence="2 3">
    <name type="scientific">Portunus trituberculatus</name>
    <name type="common">Swimming crab</name>
    <name type="synonym">Neptunus trituberculatus</name>
    <dbReference type="NCBI Taxonomy" id="210409"/>
    <lineage>
        <taxon>Eukaryota</taxon>
        <taxon>Metazoa</taxon>
        <taxon>Ecdysozoa</taxon>
        <taxon>Arthropoda</taxon>
        <taxon>Crustacea</taxon>
        <taxon>Multicrustacea</taxon>
        <taxon>Malacostraca</taxon>
        <taxon>Eumalacostraca</taxon>
        <taxon>Eucarida</taxon>
        <taxon>Decapoda</taxon>
        <taxon>Pleocyemata</taxon>
        <taxon>Brachyura</taxon>
        <taxon>Eubrachyura</taxon>
        <taxon>Portunoidea</taxon>
        <taxon>Portunidae</taxon>
        <taxon>Portuninae</taxon>
        <taxon>Portunus</taxon>
    </lineage>
</organism>
<evidence type="ECO:0000256" key="1">
    <source>
        <dbReference type="SAM" id="MobiDB-lite"/>
    </source>
</evidence>
<proteinExistence type="predicted"/>
<reference evidence="2 3" key="1">
    <citation type="submission" date="2019-05" db="EMBL/GenBank/DDBJ databases">
        <title>Another draft genome of Portunus trituberculatus and its Hox gene families provides insights of decapod evolution.</title>
        <authorList>
            <person name="Jeong J.-H."/>
            <person name="Song I."/>
            <person name="Kim S."/>
            <person name="Choi T."/>
            <person name="Kim D."/>
            <person name="Ryu S."/>
            <person name="Kim W."/>
        </authorList>
    </citation>
    <scope>NUCLEOTIDE SEQUENCE [LARGE SCALE GENOMIC DNA]</scope>
    <source>
        <tissue evidence="2">Muscle</tissue>
    </source>
</reference>